<dbReference type="AlphaFoldDB" id="A0A917C7R7"/>
<dbReference type="Proteomes" id="UP000606044">
    <property type="component" value="Unassembled WGS sequence"/>
</dbReference>
<organism evidence="2 3">
    <name type="scientific">Azorhizobium oxalatiphilum</name>
    <dbReference type="NCBI Taxonomy" id="980631"/>
    <lineage>
        <taxon>Bacteria</taxon>
        <taxon>Pseudomonadati</taxon>
        <taxon>Pseudomonadota</taxon>
        <taxon>Alphaproteobacteria</taxon>
        <taxon>Hyphomicrobiales</taxon>
        <taxon>Xanthobacteraceae</taxon>
        <taxon>Azorhizobium</taxon>
    </lineage>
</organism>
<feature type="region of interest" description="Disordered" evidence="1">
    <location>
        <begin position="36"/>
        <end position="56"/>
    </location>
</feature>
<feature type="region of interest" description="Disordered" evidence="1">
    <location>
        <begin position="1"/>
        <end position="21"/>
    </location>
</feature>
<comment type="caution">
    <text evidence="2">The sequence shown here is derived from an EMBL/GenBank/DDBJ whole genome shotgun (WGS) entry which is preliminary data.</text>
</comment>
<keyword evidence="3" id="KW-1185">Reference proteome</keyword>
<evidence type="ECO:0000256" key="1">
    <source>
        <dbReference type="SAM" id="MobiDB-lite"/>
    </source>
</evidence>
<proteinExistence type="predicted"/>
<name>A0A917C7R7_9HYPH</name>
<protein>
    <submittedName>
        <fullName evidence="2">Uncharacterized protein</fullName>
    </submittedName>
</protein>
<evidence type="ECO:0000313" key="2">
    <source>
        <dbReference type="EMBL" id="GGF74506.1"/>
    </source>
</evidence>
<sequence>MKSEDEASDMPAAQTQKTPFELQVPLAEVELDQVTGGLLLPPPPVNVKGATRIIRD</sequence>
<gene>
    <name evidence="2" type="ORF">GCM10007301_37950</name>
</gene>
<reference evidence="2" key="1">
    <citation type="journal article" date="2014" name="Int. J. Syst. Evol. Microbiol.">
        <title>Complete genome sequence of Corynebacterium casei LMG S-19264T (=DSM 44701T), isolated from a smear-ripened cheese.</title>
        <authorList>
            <consortium name="US DOE Joint Genome Institute (JGI-PGF)"/>
            <person name="Walter F."/>
            <person name="Albersmeier A."/>
            <person name="Kalinowski J."/>
            <person name="Ruckert C."/>
        </authorList>
    </citation>
    <scope>NUCLEOTIDE SEQUENCE</scope>
    <source>
        <strain evidence="2">CCM 7897</strain>
    </source>
</reference>
<dbReference type="EMBL" id="BMCT01000005">
    <property type="protein sequence ID" value="GGF74506.1"/>
    <property type="molecule type" value="Genomic_DNA"/>
</dbReference>
<evidence type="ECO:0000313" key="3">
    <source>
        <dbReference type="Proteomes" id="UP000606044"/>
    </source>
</evidence>
<reference evidence="2" key="2">
    <citation type="submission" date="2020-09" db="EMBL/GenBank/DDBJ databases">
        <authorList>
            <person name="Sun Q."/>
            <person name="Sedlacek I."/>
        </authorList>
    </citation>
    <scope>NUCLEOTIDE SEQUENCE</scope>
    <source>
        <strain evidence="2">CCM 7897</strain>
    </source>
</reference>
<accession>A0A917C7R7</accession>